<dbReference type="PANTHER" id="PTHR31973:SF195">
    <property type="entry name" value="MUDR FAMILY TRANSPOSASE"/>
    <property type="match status" value="1"/>
</dbReference>
<evidence type="ECO:0000256" key="1">
    <source>
        <dbReference type="SAM" id="MobiDB-lite"/>
    </source>
</evidence>
<reference evidence="2 3" key="1">
    <citation type="submission" date="2023-03" db="EMBL/GenBank/DDBJ databases">
        <title>WGS of Gossypium arboreum.</title>
        <authorList>
            <person name="Yu D."/>
        </authorList>
    </citation>
    <scope>NUCLEOTIDE SEQUENCE [LARGE SCALE GENOMIC DNA]</scope>
    <source>
        <tissue evidence="2">Leaf</tissue>
    </source>
</reference>
<proteinExistence type="predicted"/>
<name>A0ABR0NQR3_GOSAR</name>
<evidence type="ECO:0000313" key="2">
    <source>
        <dbReference type="EMBL" id="KAK5803690.1"/>
    </source>
</evidence>
<accession>A0ABR0NQR3</accession>
<dbReference type="Proteomes" id="UP001358586">
    <property type="component" value="Chromosome 9"/>
</dbReference>
<gene>
    <name evidence="2" type="ORF">PVK06_031339</name>
</gene>
<comment type="caution">
    <text evidence="2">The sequence shown here is derived from an EMBL/GenBank/DDBJ whole genome shotgun (WGS) entry which is preliminary data.</text>
</comment>
<protein>
    <submittedName>
        <fullName evidence="2">Uncharacterized protein</fullName>
    </submittedName>
</protein>
<organism evidence="2 3">
    <name type="scientific">Gossypium arboreum</name>
    <name type="common">Tree cotton</name>
    <name type="synonym">Gossypium nanking</name>
    <dbReference type="NCBI Taxonomy" id="29729"/>
    <lineage>
        <taxon>Eukaryota</taxon>
        <taxon>Viridiplantae</taxon>
        <taxon>Streptophyta</taxon>
        <taxon>Embryophyta</taxon>
        <taxon>Tracheophyta</taxon>
        <taxon>Spermatophyta</taxon>
        <taxon>Magnoliopsida</taxon>
        <taxon>eudicotyledons</taxon>
        <taxon>Gunneridae</taxon>
        <taxon>Pentapetalae</taxon>
        <taxon>rosids</taxon>
        <taxon>malvids</taxon>
        <taxon>Malvales</taxon>
        <taxon>Malvaceae</taxon>
        <taxon>Malvoideae</taxon>
        <taxon>Gossypium</taxon>
    </lineage>
</organism>
<feature type="compositionally biased region" description="Polar residues" evidence="1">
    <location>
        <begin position="39"/>
        <end position="53"/>
    </location>
</feature>
<evidence type="ECO:0000313" key="3">
    <source>
        <dbReference type="Proteomes" id="UP001358586"/>
    </source>
</evidence>
<dbReference type="PANTHER" id="PTHR31973">
    <property type="entry name" value="POLYPROTEIN, PUTATIVE-RELATED"/>
    <property type="match status" value="1"/>
</dbReference>
<feature type="region of interest" description="Disordered" evidence="1">
    <location>
        <begin position="39"/>
        <end position="63"/>
    </location>
</feature>
<dbReference type="EMBL" id="JARKNE010000009">
    <property type="protein sequence ID" value="KAK5803690.1"/>
    <property type="molecule type" value="Genomic_DNA"/>
</dbReference>
<keyword evidence="3" id="KW-1185">Reference proteome</keyword>
<sequence>MVQTHLASGSPYLELYVQFSSPNETFATSTSTVIRDKYTTPSQHSVSGRQNTKAPVFGGSMENTTPARHSISGRNMHISGSMFDAEIRIGERHQLLVVGNPYMIGDVTKRPQEGMMYSLRHPSPRGPHTLQMMVGSTLDSGDLEVGKEFSSVSQDYPNMDSGMIASLTLPILKVDPRISISCIIVSIRSQMRYMPSYHKPWIAKKKELEKMRSGWDASYNEVWQWCQMLERYVPGYTTDLEMVSAYYNERLLRGCQVFKHLFWSFKQCRDTFVYCKPSVQIDGTFMYSRYTHRLLLAVTQNGSGRILLIAFAITPGESTDD</sequence>